<dbReference type="Pfam" id="PF00300">
    <property type="entry name" value="His_Phos_1"/>
    <property type="match status" value="1"/>
</dbReference>
<accession>A0A5D0CMN4</accession>
<dbReference type="InterPro" id="IPR050275">
    <property type="entry name" value="PGM_Phosphatase"/>
</dbReference>
<dbReference type="SUPFAM" id="SSF53254">
    <property type="entry name" value="Phosphoglycerate mutase-like"/>
    <property type="match status" value="1"/>
</dbReference>
<keyword evidence="3" id="KW-1185">Reference proteome</keyword>
<dbReference type="PANTHER" id="PTHR48100">
    <property type="entry name" value="BROAD-SPECIFICITY PHOSPHATASE YOR283W-RELATED"/>
    <property type="match status" value="1"/>
</dbReference>
<evidence type="ECO:0000256" key="1">
    <source>
        <dbReference type="SAM" id="Phobius"/>
    </source>
</evidence>
<dbReference type="Proteomes" id="UP000325218">
    <property type="component" value="Unassembled WGS sequence"/>
</dbReference>
<dbReference type="EMBL" id="VSDO01000004">
    <property type="protein sequence ID" value="TYA11269.1"/>
    <property type="molecule type" value="Genomic_DNA"/>
</dbReference>
<dbReference type="GO" id="GO:0016791">
    <property type="term" value="F:phosphatase activity"/>
    <property type="evidence" value="ECO:0007669"/>
    <property type="project" value="TreeGrafter"/>
</dbReference>
<feature type="transmembrane region" description="Helical" evidence="1">
    <location>
        <begin position="23"/>
        <end position="40"/>
    </location>
</feature>
<dbReference type="OrthoDB" id="512570at2"/>
<keyword evidence="1" id="KW-0812">Transmembrane</keyword>
<gene>
    <name evidence="2" type="ORF">FRY98_19075</name>
</gene>
<dbReference type="SMART" id="SM00855">
    <property type="entry name" value="PGAM"/>
    <property type="match status" value="1"/>
</dbReference>
<keyword evidence="1" id="KW-0472">Membrane</keyword>
<dbReference type="InterPro" id="IPR013078">
    <property type="entry name" value="His_Pase_superF_clade-1"/>
</dbReference>
<dbReference type="PANTHER" id="PTHR48100:SF1">
    <property type="entry name" value="HISTIDINE PHOSPHATASE FAMILY PROTEIN-RELATED"/>
    <property type="match status" value="1"/>
</dbReference>
<proteinExistence type="predicted"/>
<dbReference type="Gene3D" id="3.40.50.1240">
    <property type="entry name" value="Phosphoglycerate mutase-like"/>
    <property type="match status" value="1"/>
</dbReference>
<evidence type="ECO:0000313" key="2">
    <source>
        <dbReference type="EMBL" id="TYA11269.1"/>
    </source>
</evidence>
<organism evidence="2 3">
    <name type="scientific">Paenibacillus faecis</name>
    <dbReference type="NCBI Taxonomy" id="862114"/>
    <lineage>
        <taxon>Bacteria</taxon>
        <taxon>Bacillati</taxon>
        <taxon>Bacillota</taxon>
        <taxon>Bacilli</taxon>
        <taxon>Bacillales</taxon>
        <taxon>Paenibacillaceae</taxon>
        <taxon>Paenibacillus</taxon>
    </lineage>
</organism>
<evidence type="ECO:0000313" key="3">
    <source>
        <dbReference type="Proteomes" id="UP000325218"/>
    </source>
</evidence>
<keyword evidence="1" id="KW-1133">Transmembrane helix</keyword>
<dbReference type="AlphaFoldDB" id="A0A5D0CMN4"/>
<sequence length="239" mass="27171">MGLLIHDCNNDIIANNDKPSNSILIAIPITGYSFIHWYILRIFRKSYFPAEGVSIVSQTFYVIRHGEASGNEPEAPLTLKGIEQVEHLVDLLIQQGLTDFSRIVASPYMRAGQTAVLLARRLEKEMITDPRLVERNLGNAPEDRSVLLDELRKHDENMDLRFPNGESNREAASRVLELTRELLGLHEGFLLITHRITMALLIRQYEPAFSFDQMMALANSAAYSITHNNDGRHHVKRIL</sequence>
<protein>
    <submittedName>
        <fullName evidence="2">Histidine phosphatase family protein</fullName>
    </submittedName>
</protein>
<dbReference type="CDD" id="cd07067">
    <property type="entry name" value="HP_PGM_like"/>
    <property type="match status" value="1"/>
</dbReference>
<name>A0A5D0CMN4_9BACL</name>
<comment type="caution">
    <text evidence="2">The sequence shown here is derived from an EMBL/GenBank/DDBJ whole genome shotgun (WGS) entry which is preliminary data.</text>
</comment>
<dbReference type="InterPro" id="IPR029033">
    <property type="entry name" value="His_PPase_superfam"/>
</dbReference>
<dbReference type="GO" id="GO:0005737">
    <property type="term" value="C:cytoplasm"/>
    <property type="evidence" value="ECO:0007669"/>
    <property type="project" value="TreeGrafter"/>
</dbReference>
<reference evidence="2 3" key="1">
    <citation type="submission" date="2019-08" db="EMBL/GenBank/DDBJ databases">
        <title>Genome sequencing of Paenibacillus faecis DSM 23593(T).</title>
        <authorList>
            <person name="Kook J.-K."/>
            <person name="Park S.-N."/>
            <person name="Lim Y.K."/>
        </authorList>
    </citation>
    <scope>NUCLEOTIDE SEQUENCE [LARGE SCALE GENOMIC DNA]</scope>
    <source>
        <strain evidence="2 3">DSM 23593</strain>
    </source>
</reference>